<dbReference type="SUPFAM" id="SSF103473">
    <property type="entry name" value="MFS general substrate transporter"/>
    <property type="match status" value="1"/>
</dbReference>
<evidence type="ECO:0000259" key="8">
    <source>
        <dbReference type="PROSITE" id="PS50850"/>
    </source>
</evidence>
<feature type="domain" description="Major facilitator superfamily (MFS) profile" evidence="8">
    <location>
        <begin position="160"/>
        <end position="598"/>
    </location>
</feature>
<dbReference type="GO" id="GO:0006820">
    <property type="term" value="P:monoatomic anion transport"/>
    <property type="evidence" value="ECO:0007669"/>
    <property type="project" value="TreeGrafter"/>
</dbReference>
<feature type="transmembrane region" description="Helical" evidence="7">
    <location>
        <begin position="540"/>
        <end position="560"/>
    </location>
</feature>
<feature type="transmembrane region" description="Helical" evidence="7">
    <location>
        <begin position="275"/>
        <end position="295"/>
    </location>
</feature>
<keyword evidence="5 7" id="KW-1133">Transmembrane helix</keyword>
<feature type="transmembrane region" description="Helical" evidence="7">
    <location>
        <begin position="442"/>
        <end position="463"/>
    </location>
</feature>
<feature type="transmembrane region" description="Helical" evidence="7">
    <location>
        <begin position="339"/>
        <end position="359"/>
    </location>
</feature>
<dbReference type="InterPro" id="IPR020846">
    <property type="entry name" value="MFS_dom"/>
</dbReference>
<dbReference type="Pfam" id="PF07690">
    <property type="entry name" value="MFS_1"/>
    <property type="match status" value="1"/>
</dbReference>
<feature type="transmembrane region" description="Helical" evidence="7">
    <location>
        <begin position="248"/>
        <end position="269"/>
    </location>
</feature>
<dbReference type="PANTHER" id="PTHR11662:SF455">
    <property type="entry name" value="GH23975P"/>
    <property type="match status" value="1"/>
</dbReference>
<keyword evidence="6 7" id="KW-0472">Membrane</keyword>
<evidence type="ECO:0000256" key="6">
    <source>
        <dbReference type="ARBA" id="ARBA00023136"/>
    </source>
</evidence>
<gene>
    <name evidence="9" type="ORF">Fcan01_04349</name>
</gene>
<feature type="transmembrane region" description="Helical" evidence="7">
    <location>
        <begin position="506"/>
        <end position="528"/>
    </location>
</feature>
<dbReference type="AlphaFoldDB" id="A0A226EQI6"/>
<dbReference type="InterPro" id="IPR011701">
    <property type="entry name" value="MFS"/>
</dbReference>
<evidence type="ECO:0000256" key="1">
    <source>
        <dbReference type="ARBA" id="ARBA00004141"/>
    </source>
</evidence>
<evidence type="ECO:0000313" key="10">
    <source>
        <dbReference type="Proteomes" id="UP000198287"/>
    </source>
</evidence>
<comment type="caution">
    <text evidence="9">The sequence shown here is derived from an EMBL/GenBank/DDBJ whole genome shotgun (WGS) entry which is preliminary data.</text>
</comment>
<feature type="transmembrane region" description="Helical" evidence="7">
    <location>
        <begin position="399"/>
        <end position="422"/>
    </location>
</feature>
<dbReference type="FunFam" id="1.20.1250.20:FF:000003">
    <property type="entry name" value="Solute carrier family 17 member 3"/>
    <property type="match status" value="1"/>
</dbReference>
<accession>A0A226EQI6</accession>
<evidence type="ECO:0000256" key="2">
    <source>
        <dbReference type="ARBA" id="ARBA00022448"/>
    </source>
</evidence>
<dbReference type="Proteomes" id="UP000198287">
    <property type="component" value="Unassembled WGS sequence"/>
</dbReference>
<dbReference type="OrthoDB" id="2985014at2759"/>
<evidence type="ECO:0000256" key="4">
    <source>
        <dbReference type="ARBA" id="ARBA00022847"/>
    </source>
</evidence>
<evidence type="ECO:0000256" key="3">
    <source>
        <dbReference type="ARBA" id="ARBA00022692"/>
    </source>
</evidence>
<reference evidence="9 10" key="1">
    <citation type="submission" date="2015-12" db="EMBL/GenBank/DDBJ databases">
        <title>The genome of Folsomia candida.</title>
        <authorList>
            <person name="Faddeeva A."/>
            <person name="Derks M.F."/>
            <person name="Anvar Y."/>
            <person name="Smit S."/>
            <person name="Van Straalen N."/>
            <person name="Roelofs D."/>
        </authorList>
    </citation>
    <scope>NUCLEOTIDE SEQUENCE [LARGE SCALE GENOMIC DNA]</scope>
    <source>
        <strain evidence="9 10">VU population</strain>
        <tissue evidence="9">Whole body</tissue>
    </source>
</reference>
<evidence type="ECO:0000256" key="5">
    <source>
        <dbReference type="ARBA" id="ARBA00022989"/>
    </source>
</evidence>
<dbReference type="GO" id="GO:0016020">
    <property type="term" value="C:membrane"/>
    <property type="evidence" value="ECO:0007669"/>
    <property type="project" value="UniProtKB-SubCell"/>
</dbReference>
<keyword evidence="4" id="KW-0769">Symport</keyword>
<dbReference type="EMBL" id="LNIX01000002">
    <property type="protein sequence ID" value="OXA59314.1"/>
    <property type="molecule type" value="Genomic_DNA"/>
</dbReference>
<feature type="transmembrane region" description="Helical" evidence="7">
    <location>
        <begin position="217"/>
        <end position="236"/>
    </location>
</feature>
<evidence type="ECO:0000256" key="7">
    <source>
        <dbReference type="SAM" id="Phobius"/>
    </source>
</evidence>
<feature type="transmembrane region" description="Helical" evidence="7">
    <location>
        <begin position="483"/>
        <end position="500"/>
    </location>
</feature>
<keyword evidence="2" id="KW-0813">Transport</keyword>
<dbReference type="PROSITE" id="PS50850">
    <property type="entry name" value="MFS"/>
    <property type="match status" value="1"/>
</dbReference>
<dbReference type="InterPro" id="IPR036259">
    <property type="entry name" value="MFS_trans_sf"/>
</dbReference>
<sequence>MADHEKGPLNGTNIPVQKVPKEYANSQPTFDFCQMFVKKCREIFHLKVIEICENMETSVTLAYDKSITYLANFNKNETPSISRSGKYRPKYFHEYGYESSQPARILFSARLTLALLCMFATWNFMFQRLTINFGLVCMVKTPALMAVPDLNFTLQNNDNNTSSLFGETTLGGDEVDIVDLSPNIHTDSDCPVVKKKNETGENSARFDLGEFEWSRDTLGWILASFYYGFVISQIPGGWCADRFGSKGALIWSGGLLSVLTMLIPPASYLGPEYLVGLRFISGIANGASMPAISSLSSRWFADVERGFMLGIAYAGFGTATAMAYPISAFFCEYAGWPQLFYFAGSIGLFWCVLTYFLVFEWPEDHPRISPKEVQYIQKHRAVQYGGPTRQKVKVPWVPMLLSMPVWSLLVANFCCFWIFLTISMYLPTYLKEVLHLDIGENGLLSAVPFVAMMSFHFVVALVFDRLRKRGLCSVTRLRKSFNTLGAIGAAGATILVGILACDNIMGAIFLITCSQVFIEFSFMGGYIFSIFELAPKFASSLTAMMNTFGLIVGLLAPPLVSYLTPNGTREEWLLVFNLSAAICAFGGVFYLLFGSSELQPWASDGGKGSPNGGNPALNFNGANGDKEMKVLQIRLISGESNINGEIVKN</sequence>
<protein>
    <submittedName>
        <fullName evidence="9">Sialin</fullName>
    </submittedName>
</protein>
<keyword evidence="3 7" id="KW-0812">Transmembrane</keyword>
<dbReference type="InterPro" id="IPR050382">
    <property type="entry name" value="MFS_Na/Anion_cotransporter"/>
</dbReference>
<keyword evidence="10" id="KW-1185">Reference proteome</keyword>
<dbReference type="GO" id="GO:0015293">
    <property type="term" value="F:symporter activity"/>
    <property type="evidence" value="ECO:0007669"/>
    <property type="project" value="UniProtKB-KW"/>
</dbReference>
<organism evidence="9 10">
    <name type="scientific">Folsomia candida</name>
    <name type="common">Springtail</name>
    <dbReference type="NCBI Taxonomy" id="158441"/>
    <lineage>
        <taxon>Eukaryota</taxon>
        <taxon>Metazoa</taxon>
        <taxon>Ecdysozoa</taxon>
        <taxon>Arthropoda</taxon>
        <taxon>Hexapoda</taxon>
        <taxon>Collembola</taxon>
        <taxon>Entomobryomorpha</taxon>
        <taxon>Isotomoidea</taxon>
        <taxon>Isotomidae</taxon>
        <taxon>Proisotominae</taxon>
        <taxon>Folsomia</taxon>
    </lineage>
</organism>
<name>A0A226EQI6_FOLCA</name>
<feature type="transmembrane region" description="Helical" evidence="7">
    <location>
        <begin position="572"/>
        <end position="593"/>
    </location>
</feature>
<proteinExistence type="predicted"/>
<dbReference type="Gene3D" id="1.20.1250.20">
    <property type="entry name" value="MFS general substrate transporter like domains"/>
    <property type="match status" value="2"/>
</dbReference>
<evidence type="ECO:0000313" key="9">
    <source>
        <dbReference type="EMBL" id="OXA59314.1"/>
    </source>
</evidence>
<feature type="transmembrane region" description="Helical" evidence="7">
    <location>
        <begin position="307"/>
        <end position="327"/>
    </location>
</feature>
<comment type="subcellular location">
    <subcellularLocation>
        <location evidence="1">Membrane</location>
        <topology evidence="1">Multi-pass membrane protein</topology>
    </subcellularLocation>
</comment>
<dbReference type="OMA" id="QKHRAVQ"/>
<dbReference type="PANTHER" id="PTHR11662">
    <property type="entry name" value="SOLUTE CARRIER FAMILY 17"/>
    <property type="match status" value="1"/>
</dbReference>